<feature type="compositionally biased region" description="Low complexity" evidence="1">
    <location>
        <begin position="163"/>
        <end position="181"/>
    </location>
</feature>
<feature type="compositionally biased region" description="Pro residues" evidence="1">
    <location>
        <begin position="984"/>
        <end position="997"/>
    </location>
</feature>
<feature type="region of interest" description="Disordered" evidence="1">
    <location>
        <begin position="1"/>
        <end position="49"/>
    </location>
</feature>
<evidence type="ECO:0000256" key="1">
    <source>
        <dbReference type="SAM" id="MobiDB-lite"/>
    </source>
</evidence>
<evidence type="ECO:0000313" key="3">
    <source>
        <dbReference type="Proteomes" id="UP000028524"/>
    </source>
</evidence>
<feature type="compositionally biased region" description="Low complexity" evidence="1">
    <location>
        <begin position="87"/>
        <end position="97"/>
    </location>
</feature>
<dbReference type="HOGENOM" id="CLU_003877_0_0_1"/>
<accession>A0A084QJI3</accession>
<dbReference type="AlphaFoldDB" id="A0A084QJI3"/>
<keyword evidence="3" id="KW-1185">Reference proteome</keyword>
<dbReference type="OrthoDB" id="296767at2759"/>
<sequence>MSSSTMIMATAVTPPPAAFPRSHSTSDLLTARSGSSSPQQEASSVSGFDLPSFNDDFELDISLLSNAGAAAASNAAEIERPPKARSRLSLARSRTSSFIERPRSWFPPSKTARESSIEVSPKRPIAPLPRSDQLETASKTQNAKPVESVPAVAESFASFAKRSWISSSRSPSPRGRLAPGPKNVAADGADGVSRKSNRTRIRSDRPADRPVSKRDVDSPKTTPGALTRASSYFSKLRENKPVDSTNMNDPSHAQSDNSCASSTTSTAPPATDSTDTTTSQSASCESNAATTDDSSGDLPTHVRDVLWSSFKTLELEFKLFLVKQIPQRMQQFQSTLLPFLKATMFHGSVKVLSPEDVDRRATILNKWWNVALDMLDSQGASAVSSADRSVLLETIAIIMMRPEWRQTSTCLLPLTERPHRNAARPRSWTDTSGSTISSGQLDFLAESAEHNIRTMFLANLMRQIVFVIEKLSLRAAPLDLVNLAGKTFAYAFFFAPGVADVAVRLWGLTPELIRRTSDELGLPRKKTTHSQDLAALFPPAMAGLQWSSPKSMWETIKVVPPMSMLIARVPWTGPWVSRWKGHGTDLFFIFCKYYHVLADQFMPPDLSLAQKAACPGFVLVQAQLLSIMDTSLHRQNAPRGPFGGPMDSSYVADASAMLPLPVSDMNQRTSESRLIALLKDFLSDDSPDFSGAKCTFAGAFTSMLEAATRKISQFDSSACFTLCDFLEEVLTTYGEFENGKVSESYINWTFWVEVWKKIMASFNTMSEIRTLSFIFSIWDTIVRDPQRKKAICLDWLISDATFNTYFNHWCPMVRAYYHRLLCWRICRDEGKPIAVDAEIFFAASDRLRTAWAHYLYMKDDAEKNGRPPPSTCPTLPTPNKKFVIIRQHLYEPQPGFLVGFDSFARPKSSDKLPASMTIRDADGPRSEAKKRWSIIDKVFSLGSAGNVDTAEAPSSGLARRPSWEDDFLAAGRMANNSRIHDGAAPPPPPPKQLPPTSPESSTFDASPEIEEPDSIFKFILAWQQPPVPSRNRILTRPVLPAPAQARVRLRTRSDSGPPPSPSIPSPTRTFSGSSRTGLVQGARNASPLHSPVKVSPRPPRISLENDGHRDSLSADMNKEFFSLEADSQVKASPLNATPVQERAVEAVTKPSRPVGIFAQNAIYTGRSLAEWGAVVFEYNNFLERRRDEGVLGLSEVEVPLLAVEGFRKLAG</sequence>
<feature type="compositionally biased region" description="Basic and acidic residues" evidence="1">
    <location>
        <begin position="201"/>
        <end position="218"/>
    </location>
</feature>
<feature type="region of interest" description="Disordered" evidence="1">
    <location>
        <begin position="977"/>
        <end position="1007"/>
    </location>
</feature>
<dbReference type="Pfam" id="PF08578">
    <property type="entry name" value="DUF1765"/>
    <property type="match status" value="1"/>
</dbReference>
<proteinExistence type="predicted"/>
<dbReference type="PANTHER" id="PTHR37988">
    <property type="entry name" value="UPF0592 MEMBRANE PROTEIN C7D4.03C"/>
    <property type="match status" value="1"/>
</dbReference>
<feature type="region of interest" description="Disordered" evidence="1">
    <location>
        <begin position="163"/>
        <end position="298"/>
    </location>
</feature>
<organism evidence="2 3">
    <name type="scientific">Stachybotrys chlorohalonatus (strain IBT 40285)</name>
    <dbReference type="NCBI Taxonomy" id="1283841"/>
    <lineage>
        <taxon>Eukaryota</taxon>
        <taxon>Fungi</taxon>
        <taxon>Dikarya</taxon>
        <taxon>Ascomycota</taxon>
        <taxon>Pezizomycotina</taxon>
        <taxon>Sordariomycetes</taxon>
        <taxon>Hypocreomycetidae</taxon>
        <taxon>Hypocreales</taxon>
        <taxon>Stachybotryaceae</taxon>
        <taxon>Stachybotrys</taxon>
    </lineage>
</organism>
<dbReference type="PANTHER" id="PTHR37988:SF1">
    <property type="entry name" value="UPF0592 MEMBRANE PROTEIN C7D4.03C"/>
    <property type="match status" value="1"/>
</dbReference>
<dbReference type="InterPro" id="IPR013887">
    <property type="entry name" value="UPF0592"/>
</dbReference>
<feature type="compositionally biased region" description="Polar residues" evidence="1">
    <location>
        <begin position="242"/>
        <end position="257"/>
    </location>
</feature>
<name>A0A084QJI3_STAC4</name>
<dbReference type="Proteomes" id="UP000028524">
    <property type="component" value="Unassembled WGS sequence"/>
</dbReference>
<feature type="compositionally biased region" description="Low complexity" evidence="1">
    <location>
        <begin position="258"/>
        <end position="284"/>
    </location>
</feature>
<feature type="region of interest" description="Disordered" evidence="1">
    <location>
        <begin position="70"/>
        <end position="149"/>
    </location>
</feature>
<protein>
    <recommendedName>
        <fullName evidence="4">DUF1765-domain-containing protein</fullName>
    </recommendedName>
</protein>
<evidence type="ECO:0008006" key="4">
    <source>
        <dbReference type="Google" id="ProtNLM"/>
    </source>
</evidence>
<dbReference type="OMA" id="KTCAYAF"/>
<reference evidence="2 3" key="1">
    <citation type="journal article" date="2014" name="BMC Genomics">
        <title>Comparative genome sequencing reveals chemotype-specific gene clusters in the toxigenic black mold Stachybotrys.</title>
        <authorList>
            <person name="Semeiks J."/>
            <person name="Borek D."/>
            <person name="Otwinowski Z."/>
            <person name="Grishin N.V."/>
        </authorList>
    </citation>
    <scope>NUCLEOTIDE SEQUENCE [LARGE SCALE GENOMIC DNA]</scope>
    <source>
        <strain evidence="2 3">IBT 40285</strain>
    </source>
</reference>
<feature type="region of interest" description="Disordered" evidence="1">
    <location>
        <begin position="1047"/>
        <end position="1109"/>
    </location>
</feature>
<feature type="compositionally biased region" description="Low complexity" evidence="1">
    <location>
        <begin position="33"/>
        <end position="47"/>
    </location>
</feature>
<gene>
    <name evidence="2" type="ORF">S40285_00860</name>
</gene>
<evidence type="ECO:0000313" key="2">
    <source>
        <dbReference type="EMBL" id="KFA64118.1"/>
    </source>
</evidence>
<dbReference type="STRING" id="1283841.A0A084QJI3"/>
<feature type="compositionally biased region" description="Polar residues" evidence="1">
    <location>
        <begin position="134"/>
        <end position="143"/>
    </location>
</feature>
<dbReference type="InParanoid" id="A0A084QJI3"/>
<dbReference type="EMBL" id="KL660698">
    <property type="protein sequence ID" value="KFA64118.1"/>
    <property type="molecule type" value="Genomic_DNA"/>
</dbReference>